<dbReference type="SUPFAM" id="SSF54713">
    <property type="entry name" value="Elongation factor Ts (EF-Ts), dimerisation domain"/>
    <property type="match status" value="2"/>
</dbReference>
<evidence type="ECO:0000259" key="6">
    <source>
        <dbReference type="Pfam" id="PF00889"/>
    </source>
</evidence>
<dbReference type="FunFam" id="1.10.8.10:FF:000001">
    <property type="entry name" value="Elongation factor Ts"/>
    <property type="match status" value="1"/>
</dbReference>
<accession>A0A150TC07</accession>
<dbReference type="AlphaFoldDB" id="A0A150TC07"/>
<gene>
    <name evidence="5" type="primary">tsf</name>
    <name evidence="7" type="ORF">BE18_32015</name>
</gene>
<dbReference type="Gene3D" id="1.10.286.20">
    <property type="match status" value="1"/>
</dbReference>
<comment type="similarity">
    <text evidence="1 5">Belongs to the EF-Ts family.</text>
</comment>
<dbReference type="NCBIfam" id="TIGR00116">
    <property type="entry name" value="tsf"/>
    <property type="match status" value="1"/>
</dbReference>
<evidence type="ECO:0000313" key="7">
    <source>
        <dbReference type="EMBL" id="KYG02067.1"/>
    </source>
</evidence>
<dbReference type="HAMAP" id="MF_00050">
    <property type="entry name" value="EF_Ts"/>
    <property type="match status" value="1"/>
</dbReference>
<reference evidence="7 8" key="1">
    <citation type="submission" date="2014-02" db="EMBL/GenBank/DDBJ databases">
        <title>The small core and large imbalanced accessory genome model reveals a collaborative survival strategy of Sorangium cellulosum strains in nature.</title>
        <authorList>
            <person name="Han K."/>
            <person name="Peng R."/>
            <person name="Blom J."/>
            <person name="Li Y.-Z."/>
        </authorList>
    </citation>
    <scope>NUCLEOTIDE SEQUENCE [LARGE SCALE GENOMIC DNA]</scope>
    <source>
        <strain evidence="7 8">So0149</strain>
    </source>
</reference>
<dbReference type="SUPFAM" id="SSF46934">
    <property type="entry name" value="UBA-like"/>
    <property type="match status" value="1"/>
</dbReference>
<dbReference type="PANTHER" id="PTHR11741:SF0">
    <property type="entry name" value="ELONGATION FACTOR TS, MITOCHONDRIAL"/>
    <property type="match status" value="1"/>
</dbReference>
<dbReference type="CDD" id="cd14275">
    <property type="entry name" value="UBA_EF-Ts"/>
    <property type="match status" value="1"/>
</dbReference>
<organism evidence="7 8">
    <name type="scientific">Sorangium cellulosum</name>
    <name type="common">Polyangium cellulosum</name>
    <dbReference type="NCBI Taxonomy" id="56"/>
    <lineage>
        <taxon>Bacteria</taxon>
        <taxon>Pseudomonadati</taxon>
        <taxon>Myxococcota</taxon>
        <taxon>Polyangia</taxon>
        <taxon>Polyangiales</taxon>
        <taxon>Polyangiaceae</taxon>
        <taxon>Sorangium</taxon>
    </lineage>
</organism>
<dbReference type="GO" id="GO:0003746">
    <property type="term" value="F:translation elongation factor activity"/>
    <property type="evidence" value="ECO:0007669"/>
    <property type="project" value="UniProtKB-UniRule"/>
</dbReference>
<dbReference type="PROSITE" id="PS01126">
    <property type="entry name" value="EF_TS_1"/>
    <property type="match status" value="1"/>
</dbReference>
<dbReference type="InterPro" id="IPR009060">
    <property type="entry name" value="UBA-like_sf"/>
</dbReference>
<sequence length="316" mass="33879">MAGINAQAIKELRERTQAGMSDCKSALTEAEGDMEKAVEIILKKGLAKSAKRAGASATEGEVRAVVAADRRSATMVEVNIQTDFAARNDAFRQFVGDVLAAAEKAADGADVAQLSIGGKPVADVATELTARIGEKIAVRRWDRVSVPEGKHGVAHAYVHLGGKIGVLVAVETSSQAVAEHPEVQKFVEDTAMQAAAMSPLVLRREEVSEELKAKQKEIFEAQLREDPKPKPEAAWPKIIEGKFNKWFSEVALIEQESVEAASRGVSGQTIDKLREAAAKAAGGEVKLTRFVRYERGEGIAKKEDDFAAEVAKMAAS</sequence>
<comment type="subcellular location">
    <subcellularLocation>
        <location evidence="5">Cytoplasm</location>
    </subcellularLocation>
</comment>
<comment type="caution">
    <text evidence="5">Lacks conserved residue(s) required for the propagation of feature annotation.</text>
</comment>
<proteinExistence type="inferred from homology"/>
<dbReference type="GO" id="GO:0005737">
    <property type="term" value="C:cytoplasm"/>
    <property type="evidence" value="ECO:0007669"/>
    <property type="project" value="UniProtKB-SubCell"/>
</dbReference>
<feature type="domain" description="Translation elongation factor EFTs/EF1B dimerisation" evidence="6">
    <location>
        <begin position="73"/>
        <end position="297"/>
    </location>
</feature>
<dbReference type="PANTHER" id="PTHR11741">
    <property type="entry name" value="ELONGATION FACTOR TS"/>
    <property type="match status" value="1"/>
</dbReference>
<protein>
    <recommendedName>
        <fullName evidence="2 5">Elongation factor Ts</fullName>
        <shortName evidence="5">EF-Ts</shortName>
    </recommendedName>
</protein>
<evidence type="ECO:0000256" key="4">
    <source>
        <dbReference type="ARBA" id="ARBA00022917"/>
    </source>
</evidence>
<comment type="caution">
    <text evidence="7">The sequence shown here is derived from an EMBL/GenBank/DDBJ whole genome shotgun (WGS) entry which is preliminary data.</text>
</comment>
<dbReference type="Gene3D" id="3.30.479.20">
    <property type="entry name" value="Elongation factor Ts, dimerisation domain"/>
    <property type="match status" value="2"/>
</dbReference>
<evidence type="ECO:0000256" key="2">
    <source>
        <dbReference type="ARBA" id="ARBA00016956"/>
    </source>
</evidence>
<dbReference type="InterPro" id="IPR036402">
    <property type="entry name" value="EF-Ts_dimer_sf"/>
</dbReference>
<name>A0A150TC07_SORCE</name>
<keyword evidence="3 5" id="KW-0251">Elongation factor</keyword>
<dbReference type="Gene3D" id="1.10.8.10">
    <property type="entry name" value="DNA helicase RuvA subunit, C-terminal domain"/>
    <property type="match status" value="1"/>
</dbReference>
<evidence type="ECO:0000256" key="1">
    <source>
        <dbReference type="ARBA" id="ARBA00005532"/>
    </source>
</evidence>
<dbReference type="InterPro" id="IPR014039">
    <property type="entry name" value="Transl_elong_EFTs/EF1B_dimer"/>
</dbReference>
<comment type="function">
    <text evidence="5">Associates with the EF-Tu.GDP complex and induces the exchange of GDP to GTP. It remains bound to the aminoacyl-tRNA.EF-Tu.GTP complex up to the GTP hydrolysis stage on the ribosome.</text>
</comment>
<evidence type="ECO:0000313" key="8">
    <source>
        <dbReference type="Proteomes" id="UP000075515"/>
    </source>
</evidence>
<keyword evidence="5" id="KW-0963">Cytoplasm</keyword>
<dbReference type="EMBL" id="JEMC01000764">
    <property type="protein sequence ID" value="KYG02067.1"/>
    <property type="molecule type" value="Genomic_DNA"/>
</dbReference>
<dbReference type="InterPro" id="IPR018101">
    <property type="entry name" value="Transl_elong_Ts_CS"/>
</dbReference>
<dbReference type="Pfam" id="PF00889">
    <property type="entry name" value="EF_TS"/>
    <property type="match status" value="1"/>
</dbReference>
<evidence type="ECO:0000256" key="5">
    <source>
        <dbReference type="HAMAP-Rule" id="MF_00050"/>
    </source>
</evidence>
<dbReference type="Proteomes" id="UP000075515">
    <property type="component" value="Unassembled WGS sequence"/>
</dbReference>
<keyword evidence="4 5" id="KW-0648">Protein biosynthesis</keyword>
<evidence type="ECO:0000256" key="3">
    <source>
        <dbReference type="ARBA" id="ARBA00022768"/>
    </source>
</evidence>
<dbReference type="InterPro" id="IPR001816">
    <property type="entry name" value="Transl_elong_EFTs/EF1B"/>
</dbReference>